<reference evidence="1" key="1">
    <citation type="submission" date="2021-09" db="EMBL/GenBank/DDBJ databases">
        <title>The genome of Mauremys mutica provides insights into the evolution of semi-aquatic lifestyle.</title>
        <authorList>
            <person name="Gong S."/>
            <person name="Gao Y."/>
        </authorList>
    </citation>
    <scope>NUCLEOTIDE SEQUENCE</scope>
    <source>
        <strain evidence="1">MM-2020</strain>
        <tissue evidence="1">Muscle</tissue>
    </source>
</reference>
<name>A0A9D4B883_9SAUR</name>
<evidence type="ECO:0000313" key="1">
    <source>
        <dbReference type="EMBL" id="KAH1183734.1"/>
    </source>
</evidence>
<protein>
    <submittedName>
        <fullName evidence="1">Uncharacterized protein</fullName>
    </submittedName>
</protein>
<dbReference type="EMBL" id="JAHDVG010000465">
    <property type="protein sequence ID" value="KAH1183734.1"/>
    <property type="molecule type" value="Genomic_DNA"/>
</dbReference>
<keyword evidence="2" id="KW-1185">Reference proteome</keyword>
<sequence>MSISGTIEIITMKTRNLKGRWGVWGKKVKEKPVTSSVLFSSNITNPQQRADRDSVKGGGTYLKTVAHKMSFHDNFSRREATLDDATSSLATIQHKSQGFSNAPLAYHVQQPVFSKHVPLPP</sequence>
<accession>A0A9D4B883</accession>
<organism evidence="1 2">
    <name type="scientific">Mauremys mutica</name>
    <name type="common">yellowpond turtle</name>
    <dbReference type="NCBI Taxonomy" id="74926"/>
    <lineage>
        <taxon>Eukaryota</taxon>
        <taxon>Metazoa</taxon>
        <taxon>Chordata</taxon>
        <taxon>Craniata</taxon>
        <taxon>Vertebrata</taxon>
        <taxon>Euteleostomi</taxon>
        <taxon>Archelosauria</taxon>
        <taxon>Testudinata</taxon>
        <taxon>Testudines</taxon>
        <taxon>Cryptodira</taxon>
        <taxon>Durocryptodira</taxon>
        <taxon>Testudinoidea</taxon>
        <taxon>Geoemydidae</taxon>
        <taxon>Geoemydinae</taxon>
        <taxon>Mauremys</taxon>
    </lineage>
</organism>
<dbReference type="AlphaFoldDB" id="A0A9D4B883"/>
<proteinExistence type="predicted"/>
<gene>
    <name evidence="1" type="ORF">KIL84_014350</name>
</gene>
<dbReference type="Proteomes" id="UP000827986">
    <property type="component" value="Unassembled WGS sequence"/>
</dbReference>
<comment type="caution">
    <text evidence="1">The sequence shown here is derived from an EMBL/GenBank/DDBJ whole genome shotgun (WGS) entry which is preliminary data.</text>
</comment>
<evidence type="ECO:0000313" key="2">
    <source>
        <dbReference type="Proteomes" id="UP000827986"/>
    </source>
</evidence>